<dbReference type="PANTHER" id="PTHR11361">
    <property type="entry name" value="DNA MISMATCH REPAIR PROTEIN MUTS FAMILY MEMBER"/>
    <property type="match status" value="1"/>
</dbReference>
<dbReference type="InterPro" id="IPR036187">
    <property type="entry name" value="DNA_mismatch_repair_MutS_sf"/>
</dbReference>
<dbReference type="EMBL" id="CP120733">
    <property type="protein sequence ID" value="WFD11465.1"/>
    <property type="molecule type" value="Genomic_DNA"/>
</dbReference>
<reference evidence="5 6" key="1">
    <citation type="submission" date="2023-03" db="EMBL/GenBank/DDBJ databases">
        <title>Complete genome sequence of Tepidibacter sp. SWIR-1, isolated from a deep-sea hydrothermal vent.</title>
        <authorList>
            <person name="Li X."/>
        </authorList>
    </citation>
    <scope>NUCLEOTIDE SEQUENCE [LARGE SCALE GENOMIC DNA]</scope>
    <source>
        <strain evidence="5 6">SWIR-1</strain>
    </source>
</reference>
<gene>
    <name evidence="5" type="ORF">P4S50_05155</name>
</gene>
<dbReference type="Proteomes" id="UP001222800">
    <property type="component" value="Chromosome"/>
</dbReference>
<dbReference type="InterPro" id="IPR045076">
    <property type="entry name" value="MutS"/>
</dbReference>
<evidence type="ECO:0000256" key="2">
    <source>
        <dbReference type="ARBA" id="ARBA00022840"/>
    </source>
</evidence>
<sequence>MVNIRFLDDTERESIGFNYIMRNLDVLTPYGLKIKKNIKAYKKDQKDTLIKELNYIETIKESFIENKDYHMKIENVLYKFKDIRKSIQRCERSNVLDEVEIFEIKCFCILIDELIDIYRKIDICIDDINFKLPEKIIDLLDPEKTRIPTFYIYNSYSENLRKIRYRKKEIEQKIFNYMDEEIIYNLKQERLEIVILEEKEELKIKKYLSNEINKFVDDIKINMNSLGKLDFLIGKAKLALKYEAVKPQICDDMNIKIEDSVNPYVKDIVEKKNKKFVPISIDLNSGSTVITGANMGGKSVSLNTIVLNLMLGQMGFFVFCKKAEFPILDFIYFISDDMQSVSKGLSTFGAEICKLKEVIESIKRGDGFVALDEFARGTNPKEGSILVKSVCEYLETFKSISIISTHYDGVIDNNTVHYQVRGLKDIDFDSLKYKIDLNKSKSIQIIQDNMDYRLERVTKDYEVPKDALNISILMGLDRSIVNIAKQYY</sequence>
<keyword evidence="1" id="KW-0547">Nucleotide-binding</keyword>
<dbReference type="SUPFAM" id="SSF52540">
    <property type="entry name" value="P-loop containing nucleoside triphosphate hydrolases"/>
    <property type="match status" value="1"/>
</dbReference>
<name>A0ABY8EEU4_9FIRM</name>
<evidence type="ECO:0000313" key="5">
    <source>
        <dbReference type="EMBL" id="WFD11465.1"/>
    </source>
</evidence>
<evidence type="ECO:0000259" key="4">
    <source>
        <dbReference type="SMART" id="SM00534"/>
    </source>
</evidence>
<evidence type="ECO:0000313" key="6">
    <source>
        <dbReference type="Proteomes" id="UP001222800"/>
    </source>
</evidence>
<evidence type="ECO:0000256" key="3">
    <source>
        <dbReference type="ARBA" id="ARBA00023125"/>
    </source>
</evidence>
<dbReference type="InterPro" id="IPR000432">
    <property type="entry name" value="DNA_mismatch_repair_MutS_C"/>
</dbReference>
<dbReference type="Pfam" id="PF00488">
    <property type="entry name" value="MutS_V"/>
    <property type="match status" value="1"/>
</dbReference>
<dbReference type="RefSeq" id="WP_277733537.1">
    <property type="nucleotide sequence ID" value="NZ_CP120733.1"/>
</dbReference>
<dbReference type="PANTHER" id="PTHR11361:SF14">
    <property type="entry name" value="DNA MISMATCH REPAIR PROTEIN MUTS, TYPE 2"/>
    <property type="match status" value="1"/>
</dbReference>
<evidence type="ECO:0000256" key="1">
    <source>
        <dbReference type="ARBA" id="ARBA00022741"/>
    </source>
</evidence>
<dbReference type="InterPro" id="IPR027417">
    <property type="entry name" value="P-loop_NTPase"/>
</dbReference>
<keyword evidence="6" id="KW-1185">Reference proteome</keyword>
<keyword evidence="3" id="KW-0238">DNA-binding</keyword>
<dbReference type="SUPFAM" id="SSF48334">
    <property type="entry name" value="DNA repair protein MutS, domain III"/>
    <property type="match status" value="1"/>
</dbReference>
<feature type="domain" description="DNA mismatch repair proteins mutS family" evidence="4">
    <location>
        <begin position="285"/>
        <end position="488"/>
    </location>
</feature>
<accession>A0ABY8EEU4</accession>
<proteinExistence type="predicted"/>
<keyword evidence="2" id="KW-0067">ATP-binding</keyword>
<organism evidence="5 6">
    <name type="scientific">Tepidibacter hydrothermalis</name>
    <dbReference type="NCBI Taxonomy" id="3036126"/>
    <lineage>
        <taxon>Bacteria</taxon>
        <taxon>Bacillati</taxon>
        <taxon>Bacillota</taxon>
        <taxon>Clostridia</taxon>
        <taxon>Peptostreptococcales</taxon>
        <taxon>Peptostreptococcaceae</taxon>
        <taxon>Tepidibacter</taxon>
    </lineage>
</organism>
<protein>
    <recommendedName>
        <fullName evidence="4">DNA mismatch repair proteins mutS family domain-containing protein</fullName>
    </recommendedName>
</protein>
<dbReference type="SMART" id="SM00534">
    <property type="entry name" value="MUTSac"/>
    <property type="match status" value="1"/>
</dbReference>
<dbReference type="Gene3D" id="3.40.50.300">
    <property type="entry name" value="P-loop containing nucleotide triphosphate hydrolases"/>
    <property type="match status" value="1"/>
</dbReference>